<dbReference type="EMBL" id="CP053746">
    <property type="protein sequence ID" value="QKF53133.1"/>
    <property type="molecule type" value="Genomic_DNA"/>
</dbReference>
<accession>A0A6M8MT97</accession>
<protein>
    <submittedName>
        <fullName evidence="1">Uncharacterized protein</fullName>
    </submittedName>
</protein>
<proteinExistence type="predicted"/>
<name>A0A6M8MT97_9PSED</name>
<reference evidence="2" key="1">
    <citation type="submission" date="2019-12" db="EMBL/GenBank/DDBJ databases">
        <title>Endophytic bacteria associated with Panax ginseng seedlings.</title>
        <authorList>
            <person name="Park J.M."/>
            <person name="Shin R."/>
            <person name="Jo S.H."/>
        </authorList>
    </citation>
    <scope>NUCLEOTIDE SEQUENCE [LARGE SCALE GENOMIC DNA]</scope>
    <source>
        <strain evidence="2">PgKB30</strain>
    </source>
</reference>
<organism evidence="1 2">
    <name type="scientific">Pseudomonas graminis</name>
    <dbReference type="NCBI Taxonomy" id="158627"/>
    <lineage>
        <taxon>Bacteria</taxon>
        <taxon>Pseudomonadati</taxon>
        <taxon>Pseudomonadota</taxon>
        <taxon>Gammaproteobacteria</taxon>
        <taxon>Pseudomonadales</taxon>
        <taxon>Pseudomonadaceae</taxon>
        <taxon>Pseudomonas</taxon>
    </lineage>
</organism>
<dbReference type="Proteomes" id="UP000501989">
    <property type="component" value="Chromosome"/>
</dbReference>
<dbReference type="KEGG" id="pgg:FX982_04125"/>
<evidence type="ECO:0000313" key="2">
    <source>
        <dbReference type="Proteomes" id="UP000501989"/>
    </source>
</evidence>
<keyword evidence="2" id="KW-1185">Reference proteome</keyword>
<gene>
    <name evidence="1" type="ORF">FX982_04125</name>
</gene>
<dbReference type="AlphaFoldDB" id="A0A6M8MT97"/>
<evidence type="ECO:0000313" key="1">
    <source>
        <dbReference type="EMBL" id="QKF53133.1"/>
    </source>
</evidence>
<sequence length="102" mass="11095">MSIQPHLCKRRPADRELKGSLPMTDIIDHLPPVLRPQSERILADIHASGSTIDAVKNGAQANGFVLGLQCCGGIDAQQAEALSEFYDKVVECRLKRLTLGLS</sequence>